<dbReference type="RefSeq" id="WP_151248783.1">
    <property type="nucleotide sequence ID" value="NZ_CP082272.1"/>
</dbReference>
<sequence length="110" mass="12898">MAFTDFPVFDKTSSEVNEQGIAEVRAKMHWETNPAVRQFNKFYRENQSTFIEVSKRLGWEVKDSLEKYSLEERIEIAETIRLLKPFIAAFSIPVKIQDFKNAEVKNVSHQ</sequence>
<gene>
    <name evidence="1" type="ORF">NQF69_11480</name>
</gene>
<protein>
    <submittedName>
        <fullName evidence="1">Uncharacterized protein</fullName>
    </submittedName>
</protein>
<accession>A0AAW8V9B1</accession>
<dbReference type="AlphaFoldDB" id="A0AAW8V9B1"/>
<organism evidence="1 2">
    <name type="scientific">Pasteurella multocida</name>
    <dbReference type="NCBI Taxonomy" id="747"/>
    <lineage>
        <taxon>Bacteria</taxon>
        <taxon>Pseudomonadati</taxon>
        <taxon>Pseudomonadota</taxon>
        <taxon>Gammaproteobacteria</taxon>
        <taxon>Pasteurellales</taxon>
        <taxon>Pasteurellaceae</taxon>
        <taxon>Pasteurella</taxon>
    </lineage>
</organism>
<name>A0AAW8V9B1_PASMD</name>
<reference evidence="1" key="1">
    <citation type="submission" date="2022-07" db="EMBL/GenBank/DDBJ databases">
        <title>Sequence of Pasteurella multocoda 17BRD-035.</title>
        <authorList>
            <person name="Roy Chowdhury P."/>
            <person name="Alhamami T."/>
            <person name="Trott D.J."/>
            <person name="Djordvevic S.P."/>
        </authorList>
    </citation>
    <scope>NUCLEOTIDE SEQUENCE</scope>
    <source>
        <strain evidence="1">17BRD-035</strain>
    </source>
</reference>
<evidence type="ECO:0000313" key="1">
    <source>
        <dbReference type="EMBL" id="MDT3453382.1"/>
    </source>
</evidence>
<dbReference type="EMBL" id="JANIEN010000021">
    <property type="protein sequence ID" value="MDT3453382.1"/>
    <property type="molecule type" value="Genomic_DNA"/>
</dbReference>
<proteinExistence type="predicted"/>
<evidence type="ECO:0000313" key="2">
    <source>
        <dbReference type="Proteomes" id="UP001182304"/>
    </source>
</evidence>
<dbReference type="Proteomes" id="UP001182304">
    <property type="component" value="Unassembled WGS sequence"/>
</dbReference>
<comment type="caution">
    <text evidence="1">The sequence shown here is derived from an EMBL/GenBank/DDBJ whole genome shotgun (WGS) entry which is preliminary data.</text>
</comment>